<dbReference type="InterPro" id="IPR034904">
    <property type="entry name" value="FSCA_dom_sf"/>
</dbReference>
<evidence type="ECO:0000313" key="2">
    <source>
        <dbReference type="EMBL" id="TCP57264.1"/>
    </source>
</evidence>
<comment type="caution">
    <text evidence="2">The sequence shown here is derived from an EMBL/GenBank/DDBJ whole genome shotgun (WGS) entry which is preliminary data.</text>
</comment>
<dbReference type="Proteomes" id="UP000294911">
    <property type="component" value="Unassembled WGS sequence"/>
</dbReference>
<reference evidence="2 3" key="1">
    <citation type="submission" date="2019-03" db="EMBL/GenBank/DDBJ databases">
        <title>Genomic Encyclopedia of Type Strains, Phase IV (KMG-IV): sequencing the most valuable type-strain genomes for metagenomic binning, comparative biology and taxonomic classification.</title>
        <authorList>
            <person name="Goeker M."/>
        </authorList>
    </citation>
    <scope>NUCLEOTIDE SEQUENCE [LARGE SCALE GENOMIC DNA]</scope>
    <source>
        <strain evidence="2 3">DSM 45765</strain>
    </source>
</reference>
<proteinExistence type="predicted"/>
<accession>A0A4R2R5J4</accession>
<sequence>MPGAEGGGAGMTTTTAPSLHKSVLSALDTVRDPELDEPITELGFVQTIRLHTRGVEVTLRLPTYFCAPNFAYLMVADAYDAVAALPGVAEASIQLVDHFASAEINAGVAQQAGFGGTFPAQTDAELTELRQIFRRKAYLAALDRLCTALRGRGYEISEIAELRLGELPGGTQRDSLLRRRRELGMSALAHDWLLLDEEGTRITSTEAPLRLRFARAVRVSIEGNAGFCRGLLHTRYPNGEYSKVEPSAR</sequence>
<dbReference type="AlphaFoldDB" id="A0A4R2R5J4"/>
<keyword evidence="3" id="KW-1185">Reference proteome</keyword>
<gene>
    <name evidence="2" type="ORF">EV191_1011217</name>
</gene>
<dbReference type="Pfam" id="PF01883">
    <property type="entry name" value="FeS_assembly_P"/>
    <property type="match status" value="1"/>
</dbReference>
<dbReference type="InterPro" id="IPR002744">
    <property type="entry name" value="MIP18-like"/>
</dbReference>
<name>A0A4R2R5J4_9PSEU</name>
<dbReference type="EMBL" id="SLXQ01000001">
    <property type="protein sequence ID" value="TCP57264.1"/>
    <property type="molecule type" value="Genomic_DNA"/>
</dbReference>
<protein>
    <submittedName>
        <fullName evidence="2">Metal-sulfur cluster biosynthetic enzyme</fullName>
    </submittedName>
</protein>
<dbReference type="Gene3D" id="3.30.300.130">
    <property type="entry name" value="Fe-S cluster assembly (FSCA)"/>
    <property type="match status" value="1"/>
</dbReference>
<evidence type="ECO:0000313" key="3">
    <source>
        <dbReference type="Proteomes" id="UP000294911"/>
    </source>
</evidence>
<organism evidence="2 3">
    <name type="scientific">Tamaricihabitans halophyticus</name>
    <dbReference type="NCBI Taxonomy" id="1262583"/>
    <lineage>
        <taxon>Bacteria</taxon>
        <taxon>Bacillati</taxon>
        <taxon>Actinomycetota</taxon>
        <taxon>Actinomycetes</taxon>
        <taxon>Pseudonocardiales</taxon>
        <taxon>Pseudonocardiaceae</taxon>
        <taxon>Tamaricihabitans</taxon>
    </lineage>
</organism>
<dbReference type="SUPFAM" id="SSF117916">
    <property type="entry name" value="Fe-S cluster assembly (FSCA) domain-like"/>
    <property type="match status" value="1"/>
</dbReference>
<evidence type="ECO:0000259" key="1">
    <source>
        <dbReference type="Pfam" id="PF01883"/>
    </source>
</evidence>
<feature type="domain" description="MIP18 family-like" evidence="1">
    <location>
        <begin position="22"/>
        <end position="92"/>
    </location>
</feature>